<dbReference type="RefSeq" id="WP_147045779.1">
    <property type="nucleotide sequence ID" value="NZ_BJZV01000005.1"/>
</dbReference>
<reference evidence="3 4" key="1">
    <citation type="submission" date="2019-07" db="EMBL/GenBank/DDBJ databases">
        <title>Whole genome shotgun sequence of Methylobacterium gnaphalii NBRC 107716.</title>
        <authorList>
            <person name="Hosoyama A."/>
            <person name="Uohara A."/>
            <person name="Ohji S."/>
            <person name="Ichikawa N."/>
        </authorList>
    </citation>
    <scope>NUCLEOTIDE SEQUENCE [LARGE SCALE GENOMIC DNA]</scope>
    <source>
        <strain evidence="3 4">NBRC 107716</strain>
    </source>
</reference>
<evidence type="ECO:0000313" key="4">
    <source>
        <dbReference type="Proteomes" id="UP000321750"/>
    </source>
</evidence>
<feature type="chain" id="PRO_5022222025" evidence="2">
    <location>
        <begin position="24"/>
        <end position="89"/>
    </location>
</feature>
<feature type="compositionally biased region" description="Basic and acidic residues" evidence="1">
    <location>
        <begin position="60"/>
        <end position="74"/>
    </location>
</feature>
<keyword evidence="2" id="KW-0732">Signal</keyword>
<evidence type="ECO:0000313" key="3">
    <source>
        <dbReference type="EMBL" id="GEP09469.1"/>
    </source>
</evidence>
<feature type="compositionally biased region" description="Polar residues" evidence="1">
    <location>
        <begin position="26"/>
        <end position="48"/>
    </location>
</feature>
<accession>A0A512JHN1</accession>
<feature type="signal peptide" evidence="2">
    <location>
        <begin position="1"/>
        <end position="23"/>
    </location>
</feature>
<dbReference type="AlphaFoldDB" id="A0A512JHN1"/>
<proteinExistence type="predicted"/>
<dbReference type="EMBL" id="BJZV01000005">
    <property type="protein sequence ID" value="GEP09469.1"/>
    <property type="molecule type" value="Genomic_DNA"/>
</dbReference>
<organism evidence="3 4">
    <name type="scientific">Methylobacterium gnaphalii</name>
    <dbReference type="NCBI Taxonomy" id="1010610"/>
    <lineage>
        <taxon>Bacteria</taxon>
        <taxon>Pseudomonadati</taxon>
        <taxon>Pseudomonadota</taxon>
        <taxon>Alphaproteobacteria</taxon>
        <taxon>Hyphomicrobiales</taxon>
        <taxon>Methylobacteriaceae</taxon>
        <taxon>Methylobacterium</taxon>
    </lineage>
</organism>
<name>A0A512JHN1_9HYPH</name>
<keyword evidence="4" id="KW-1185">Reference proteome</keyword>
<evidence type="ECO:0000256" key="2">
    <source>
        <dbReference type="SAM" id="SignalP"/>
    </source>
</evidence>
<gene>
    <name evidence="3" type="ORF">MGN01_13140</name>
</gene>
<dbReference type="OrthoDB" id="8005857at2"/>
<protein>
    <submittedName>
        <fullName evidence="3">Uncharacterized protein</fullName>
    </submittedName>
</protein>
<feature type="region of interest" description="Disordered" evidence="1">
    <location>
        <begin position="24"/>
        <end position="74"/>
    </location>
</feature>
<evidence type="ECO:0000256" key="1">
    <source>
        <dbReference type="SAM" id="MobiDB-lite"/>
    </source>
</evidence>
<comment type="caution">
    <text evidence="3">The sequence shown here is derived from an EMBL/GenBank/DDBJ whole genome shotgun (WGS) entry which is preliminary data.</text>
</comment>
<sequence length="89" mass="8963">MPNRHILALTLALAGLHTGAALAQEPAQTGTGTGPASTIKAPNTTAVGQTKPPGAAAAPDRTESREARGDAMKRDDKVMKGICIGCGTK</sequence>
<dbReference type="Proteomes" id="UP000321750">
    <property type="component" value="Unassembled WGS sequence"/>
</dbReference>